<dbReference type="InterPro" id="IPR000058">
    <property type="entry name" value="Znf_AN1"/>
</dbReference>
<keyword evidence="3" id="KW-0862">Zinc</keyword>
<feature type="domain" description="AN1-type" evidence="5">
    <location>
        <begin position="73"/>
        <end position="108"/>
    </location>
</feature>
<keyword evidence="2" id="KW-0863">Zinc-finger</keyword>
<reference evidence="6 7" key="1">
    <citation type="submission" date="2016-06" db="EMBL/GenBank/DDBJ databases">
        <title>Evolution of pathogenesis and genome organization in the Tremellales.</title>
        <authorList>
            <person name="Cuomo C."/>
            <person name="Litvintseva A."/>
            <person name="Heitman J."/>
            <person name="Chen Y."/>
            <person name="Sun S."/>
            <person name="Springer D."/>
            <person name="Dromer F."/>
            <person name="Young S."/>
            <person name="Zeng Q."/>
            <person name="Chapman S."/>
            <person name="Gujja S."/>
            <person name="Saif S."/>
            <person name="Birren B."/>
        </authorList>
    </citation>
    <scope>NUCLEOTIDE SEQUENCE [LARGE SCALE GENOMIC DNA]</scope>
    <source>
        <strain evidence="6 7">ATCC 28783</strain>
    </source>
</reference>
<dbReference type="FunCoup" id="A0A4Q1BWN0">
    <property type="interactions" value="263"/>
</dbReference>
<evidence type="ECO:0000256" key="1">
    <source>
        <dbReference type="ARBA" id="ARBA00022723"/>
    </source>
</evidence>
<dbReference type="Pfam" id="PF01428">
    <property type="entry name" value="zf-AN1"/>
    <property type="match status" value="1"/>
</dbReference>
<dbReference type="InterPro" id="IPR035896">
    <property type="entry name" value="AN1-like_Znf"/>
</dbReference>
<keyword evidence="1" id="KW-0479">Metal-binding</keyword>
<sequence>MSKQSDCWSTEQLLNALTQTDKTKRPTNRPAKKRCQFKVVYNIPVVGNPPAGGQGPEVNPNIKPQMTANPTQCPSAAVRIAGECPHCLRVFCSAHRTPEAHKCTEMQACREQAFEANKERLRNESVVAAKIAQA</sequence>
<evidence type="ECO:0000259" key="5">
    <source>
        <dbReference type="SMART" id="SM00154"/>
    </source>
</evidence>
<proteinExistence type="predicted"/>
<evidence type="ECO:0000313" key="7">
    <source>
        <dbReference type="Proteomes" id="UP000289152"/>
    </source>
</evidence>
<dbReference type="EMBL" id="SDIL01000001">
    <property type="protein sequence ID" value="RXK42558.1"/>
    <property type="molecule type" value="Genomic_DNA"/>
</dbReference>
<dbReference type="OrthoDB" id="428577at2759"/>
<keyword evidence="7" id="KW-1185">Reference proteome</keyword>
<dbReference type="InParanoid" id="A0A4Q1BWN0"/>
<gene>
    <name evidence="6" type="ORF">M231_00112</name>
</gene>
<accession>A0A4Q1BWN0</accession>
<dbReference type="SUPFAM" id="SSF118310">
    <property type="entry name" value="AN1-like Zinc finger"/>
    <property type="match status" value="1"/>
</dbReference>
<evidence type="ECO:0000313" key="6">
    <source>
        <dbReference type="EMBL" id="RXK42558.1"/>
    </source>
</evidence>
<evidence type="ECO:0000256" key="3">
    <source>
        <dbReference type="ARBA" id="ARBA00022833"/>
    </source>
</evidence>
<dbReference type="SMART" id="SM00154">
    <property type="entry name" value="ZnF_AN1"/>
    <property type="match status" value="1"/>
</dbReference>
<evidence type="ECO:0000256" key="4">
    <source>
        <dbReference type="SAM" id="MobiDB-lite"/>
    </source>
</evidence>
<dbReference type="VEuPathDB" id="FungiDB:TREMEDRAFT_59022"/>
<dbReference type="AlphaFoldDB" id="A0A4Q1BWN0"/>
<organism evidence="6 7">
    <name type="scientific">Tremella mesenterica</name>
    <name type="common">Jelly fungus</name>
    <dbReference type="NCBI Taxonomy" id="5217"/>
    <lineage>
        <taxon>Eukaryota</taxon>
        <taxon>Fungi</taxon>
        <taxon>Dikarya</taxon>
        <taxon>Basidiomycota</taxon>
        <taxon>Agaricomycotina</taxon>
        <taxon>Tremellomycetes</taxon>
        <taxon>Tremellales</taxon>
        <taxon>Tremellaceae</taxon>
        <taxon>Tremella</taxon>
    </lineage>
</organism>
<protein>
    <submittedName>
        <fullName evidence="6">Nuclear protein</fullName>
    </submittedName>
</protein>
<evidence type="ECO:0000256" key="2">
    <source>
        <dbReference type="ARBA" id="ARBA00022771"/>
    </source>
</evidence>
<dbReference type="Gene3D" id="4.10.1110.10">
    <property type="entry name" value="AN1-like Zinc finger"/>
    <property type="match status" value="1"/>
</dbReference>
<dbReference type="Proteomes" id="UP000289152">
    <property type="component" value="Unassembled WGS sequence"/>
</dbReference>
<comment type="caution">
    <text evidence="6">The sequence shown here is derived from an EMBL/GenBank/DDBJ whole genome shotgun (WGS) entry which is preliminary data.</text>
</comment>
<feature type="region of interest" description="Disordered" evidence="4">
    <location>
        <begin position="48"/>
        <end position="70"/>
    </location>
</feature>
<dbReference type="GO" id="GO:0008270">
    <property type="term" value="F:zinc ion binding"/>
    <property type="evidence" value="ECO:0007669"/>
    <property type="project" value="UniProtKB-KW"/>
</dbReference>
<name>A0A4Q1BWN0_TREME</name>